<feature type="binding site" evidence="6 7">
    <location>
        <position position="80"/>
    </location>
    <ligand>
        <name>S-adenosyl-L-methionine</name>
        <dbReference type="ChEBI" id="CHEBI:59789"/>
    </ligand>
</feature>
<dbReference type="InterPro" id="IPR001537">
    <property type="entry name" value="SpoU_MeTrfase"/>
</dbReference>
<dbReference type="GO" id="GO:0005737">
    <property type="term" value="C:cytoplasm"/>
    <property type="evidence" value="ECO:0007669"/>
    <property type="project" value="UniProtKB-SubCell"/>
</dbReference>
<evidence type="ECO:0000256" key="4">
    <source>
        <dbReference type="ARBA" id="ARBA00022691"/>
    </source>
</evidence>
<dbReference type="OrthoDB" id="9789043at2"/>
<name>A0A410JZF9_9BACT</name>
<keyword evidence="4 6" id="KW-0949">S-adenosyl-L-methionine</keyword>
<dbReference type="GO" id="GO:0003723">
    <property type="term" value="F:RNA binding"/>
    <property type="evidence" value="ECO:0007669"/>
    <property type="project" value="InterPro"/>
</dbReference>
<dbReference type="EMBL" id="CP035108">
    <property type="protein sequence ID" value="QAR33557.1"/>
    <property type="molecule type" value="Genomic_DNA"/>
</dbReference>
<dbReference type="PANTHER" id="PTHR42971:SF1">
    <property type="entry name" value="TRNA (CYTIDINE(34)-2'-O)-METHYLTRANSFERASE"/>
    <property type="match status" value="1"/>
</dbReference>
<sequence>MIKIALIEPEIPQNTGNIGRICVGADCELLLVGKLGFSMDDKYMKRAGLDYWEKVRLQRIDTVNEFFNKYDTPEYTLAFLSKKSEKIYTEIPAKNDGTLVLVFGKETLGLSDEILQQYADRSYRIPTTGNVRSLNIANTVSIVTFDVLRRLDFAGLERRTCL</sequence>
<dbReference type="Proteomes" id="UP000287502">
    <property type="component" value="Chromosome"/>
</dbReference>
<feature type="binding site" evidence="6 7">
    <location>
        <position position="133"/>
    </location>
    <ligand>
        <name>S-adenosyl-L-methionine</name>
        <dbReference type="ChEBI" id="CHEBI:59789"/>
    </ligand>
</feature>
<dbReference type="PIRSF" id="PIRSF029256">
    <property type="entry name" value="SpoU_TrmH_prd"/>
    <property type="match status" value="1"/>
</dbReference>
<keyword evidence="5 6" id="KW-0819">tRNA processing</keyword>
<dbReference type="GO" id="GO:0141098">
    <property type="term" value="F:tRNA (cytidine(34)-2'-O)-methyltransferase activity"/>
    <property type="evidence" value="ECO:0007669"/>
    <property type="project" value="RHEA"/>
</dbReference>
<dbReference type="CDD" id="cd18094">
    <property type="entry name" value="SpoU-like_TrmL"/>
    <property type="match status" value="1"/>
</dbReference>
<dbReference type="SUPFAM" id="SSF75217">
    <property type="entry name" value="alpha/beta knot"/>
    <property type="match status" value="1"/>
</dbReference>
<proteinExistence type="inferred from homology"/>
<keyword evidence="10" id="KW-1185">Reference proteome</keyword>
<comment type="similarity">
    <text evidence="6">Belongs to the class IV-like SAM-binding methyltransferase superfamily. RNA methyltransferase TrmH family. TrmL subfamily.</text>
</comment>
<reference evidence="9 10" key="1">
    <citation type="submission" date="2019-01" db="EMBL/GenBank/DDBJ databases">
        <title>Geovibrio thiophilus DSM 11263, complete genome.</title>
        <authorList>
            <person name="Spring S."/>
            <person name="Bunk B."/>
            <person name="Sproer C."/>
        </authorList>
    </citation>
    <scope>NUCLEOTIDE SEQUENCE [LARGE SCALE GENOMIC DNA]</scope>
    <source>
        <strain evidence="9 10">DSM 11263</strain>
    </source>
</reference>
<keyword evidence="3 6" id="KW-0808">Transferase</keyword>
<dbReference type="RefSeq" id="WP_128466843.1">
    <property type="nucleotide sequence ID" value="NZ_CP035108.1"/>
</dbReference>
<accession>A0A410JZF9</accession>
<evidence type="ECO:0000313" key="10">
    <source>
        <dbReference type="Proteomes" id="UP000287502"/>
    </source>
</evidence>
<feature type="domain" description="tRNA/rRNA methyltransferase SpoU type" evidence="8">
    <location>
        <begin position="2"/>
        <end position="144"/>
    </location>
</feature>
<dbReference type="Gene3D" id="3.40.1280.10">
    <property type="match status" value="1"/>
</dbReference>
<evidence type="ECO:0000256" key="5">
    <source>
        <dbReference type="ARBA" id="ARBA00022694"/>
    </source>
</evidence>
<evidence type="ECO:0000256" key="7">
    <source>
        <dbReference type="PIRSR" id="PIRSR029256-1"/>
    </source>
</evidence>
<dbReference type="EC" id="2.1.1.207" evidence="6"/>
<dbReference type="GO" id="GO:0002130">
    <property type="term" value="P:wobble position ribose methylation"/>
    <property type="evidence" value="ECO:0007669"/>
    <property type="project" value="TreeGrafter"/>
</dbReference>
<comment type="subcellular location">
    <subcellularLocation>
        <location evidence="6">Cytoplasm</location>
    </subcellularLocation>
</comment>
<evidence type="ECO:0000256" key="2">
    <source>
        <dbReference type="ARBA" id="ARBA00022603"/>
    </source>
</evidence>
<keyword evidence="2 6" id="KW-0489">Methyltransferase</keyword>
<dbReference type="AlphaFoldDB" id="A0A410JZF9"/>
<comment type="catalytic activity">
    <reaction evidence="6">
        <text>cytidine(34) in tRNA + S-adenosyl-L-methionine = 2'-O-methylcytidine(34) in tRNA + S-adenosyl-L-homocysteine + H(+)</text>
        <dbReference type="Rhea" id="RHEA:43084"/>
        <dbReference type="Rhea" id="RHEA-COMP:10331"/>
        <dbReference type="Rhea" id="RHEA-COMP:10332"/>
        <dbReference type="ChEBI" id="CHEBI:15378"/>
        <dbReference type="ChEBI" id="CHEBI:57856"/>
        <dbReference type="ChEBI" id="CHEBI:59789"/>
        <dbReference type="ChEBI" id="CHEBI:74495"/>
        <dbReference type="ChEBI" id="CHEBI:82748"/>
        <dbReference type="EC" id="2.1.1.207"/>
    </reaction>
</comment>
<comment type="catalytic activity">
    <reaction evidence="6">
        <text>5-carboxymethylaminomethyluridine(34) in tRNA(Leu) + S-adenosyl-L-methionine = 5-carboxymethylaminomethyl-2'-O-methyluridine(34) in tRNA(Leu) + S-adenosyl-L-homocysteine + H(+)</text>
        <dbReference type="Rhea" id="RHEA:43088"/>
        <dbReference type="Rhea" id="RHEA-COMP:10333"/>
        <dbReference type="Rhea" id="RHEA-COMP:10334"/>
        <dbReference type="ChEBI" id="CHEBI:15378"/>
        <dbReference type="ChEBI" id="CHEBI:57856"/>
        <dbReference type="ChEBI" id="CHEBI:59789"/>
        <dbReference type="ChEBI" id="CHEBI:74508"/>
        <dbReference type="ChEBI" id="CHEBI:74511"/>
        <dbReference type="EC" id="2.1.1.207"/>
    </reaction>
</comment>
<dbReference type="InterPro" id="IPR029028">
    <property type="entry name" value="Alpha/beta_knot_MTases"/>
</dbReference>
<dbReference type="HAMAP" id="MF_01885">
    <property type="entry name" value="tRNA_methyltr_TrmL"/>
    <property type="match status" value="1"/>
</dbReference>
<dbReference type="GO" id="GO:0141102">
    <property type="term" value="F:tRNA (5-carboxymethylaminomethyluridine(34)-2'-O)-methyltransferase activity"/>
    <property type="evidence" value="ECO:0007669"/>
    <property type="project" value="RHEA"/>
</dbReference>
<gene>
    <name evidence="9" type="ORF">EP073_09125</name>
</gene>
<evidence type="ECO:0000259" key="8">
    <source>
        <dbReference type="Pfam" id="PF00588"/>
    </source>
</evidence>
<evidence type="ECO:0000256" key="1">
    <source>
        <dbReference type="ARBA" id="ARBA00022490"/>
    </source>
</evidence>
<dbReference type="InterPro" id="IPR029026">
    <property type="entry name" value="tRNA_m1G_MTases_N"/>
</dbReference>
<evidence type="ECO:0000256" key="6">
    <source>
        <dbReference type="HAMAP-Rule" id="MF_01885"/>
    </source>
</evidence>
<dbReference type="KEGG" id="gtl:EP073_09125"/>
<comment type="function">
    <text evidence="6">Could methylate the ribose at the nucleotide 34 wobble position in tRNA.</text>
</comment>
<evidence type="ECO:0000313" key="9">
    <source>
        <dbReference type="EMBL" id="QAR33557.1"/>
    </source>
</evidence>
<dbReference type="PANTHER" id="PTHR42971">
    <property type="entry name" value="TRNA (CYTIDINE(34)-2'-O)-METHYLTRANSFERASE"/>
    <property type="match status" value="1"/>
</dbReference>
<feature type="binding site" evidence="6 7">
    <location>
        <position position="104"/>
    </location>
    <ligand>
        <name>S-adenosyl-L-methionine</name>
        <dbReference type="ChEBI" id="CHEBI:59789"/>
    </ligand>
</feature>
<feature type="binding site" evidence="6 7">
    <location>
        <position position="125"/>
    </location>
    <ligand>
        <name>S-adenosyl-L-methionine</name>
        <dbReference type="ChEBI" id="CHEBI:59789"/>
    </ligand>
</feature>
<dbReference type="Pfam" id="PF00588">
    <property type="entry name" value="SpoU_methylase"/>
    <property type="match status" value="1"/>
</dbReference>
<protein>
    <recommendedName>
        <fullName evidence="6">Putative tRNA (cytidine(34)-2'-O)-methyltransferase</fullName>
        <ecNumber evidence="6">2.1.1.207</ecNumber>
    </recommendedName>
    <alternativeName>
        <fullName evidence="6">tRNA (cytidine/uridine-2'-O-)-methyltransferase</fullName>
    </alternativeName>
</protein>
<dbReference type="InterPro" id="IPR016914">
    <property type="entry name" value="TrmL"/>
</dbReference>
<evidence type="ECO:0000256" key="3">
    <source>
        <dbReference type="ARBA" id="ARBA00022679"/>
    </source>
</evidence>
<keyword evidence="1 6" id="KW-0963">Cytoplasm</keyword>
<organism evidence="9 10">
    <name type="scientific">Geovibrio thiophilus</name>
    <dbReference type="NCBI Taxonomy" id="139438"/>
    <lineage>
        <taxon>Bacteria</taxon>
        <taxon>Pseudomonadati</taxon>
        <taxon>Deferribacterota</taxon>
        <taxon>Deferribacteres</taxon>
        <taxon>Deferribacterales</taxon>
        <taxon>Geovibrionaceae</taxon>
        <taxon>Geovibrio</taxon>
    </lineage>
</organism>